<proteinExistence type="inferred from homology"/>
<dbReference type="AlphaFoldDB" id="A0A8S9Z0M0"/>
<sequence>MQAVKKSTQLTGLAVSKNPHALLKSLYNRILKTVNLMPEDSGYRKHTTAIVQSRLQAVSTISDISKLEKTIDCGQIEEVIVQAQREYDLARSMLKWKPWEPLVELPPVDQWKWPI</sequence>
<dbReference type="PANTHER" id="PTHR12653">
    <property type="entry name" value="NADH-UBIQUINONE OXIDOREDUCTASE 13 KD-B SUBUNIT"/>
    <property type="match status" value="1"/>
</dbReference>
<reference evidence="11" key="1">
    <citation type="submission" date="2019-07" db="EMBL/GenBank/DDBJ databases">
        <title>Annotation for the trematode Paragonimus miyazaki's.</title>
        <authorList>
            <person name="Choi Y.-J."/>
        </authorList>
    </citation>
    <scope>NUCLEOTIDE SEQUENCE</scope>
    <source>
        <strain evidence="11">Japan</strain>
    </source>
</reference>
<evidence type="ECO:0000256" key="6">
    <source>
        <dbReference type="ARBA" id="ARBA00022660"/>
    </source>
</evidence>
<dbReference type="GO" id="GO:0005743">
    <property type="term" value="C:mitochondrial inner membrane"/>
    <property type="evidence" value="ECO:0007669"/>
    <property type="project" value="UniProtKB-SubCell"/>
</dbReference>
<dbReference type="OrthoDB" id="286811at2759"/>
<organism evidence="11 12">
    <name type="scientific">Paragonimus skrjabini miyazakii</name>
    <dbReference type="NCBI Taxonomy" id="59628"/>
    <lineage>
        <taxon>Eukaryota</taxon>
        <taxon>Metazoa</taxon>
        <taxon>Spiralia</taxon>
        <taxon>Lophotrochozoa</taxon>
        <taxon>Platyhelminthes</taxon>
        <taxon>Trematoda</taxon>
        <taxon>Digenea</taxon>
        <taxon>Plagiorchiida</taxon>
        <taxon>Troglotremata</taxon>
        <taxon>Troglotrematidae</taxon>
        <taxon>Paragonimus</taxon>
    </lineage>
</organism>
<evidence type="ECO:0000313" key="12">
    <source>
        <dbReference type="Proteomes" id="UP000822476"/>
    </source>
</evidence>
<keyword evidence="9" id="KW-0496">Mitochondrion</keyword>
<evidence type="ECO:0008006" key="13">
    <source>
        <dbReference type="Google" id="ProtNLM"/>
    </source>
</evidence>
<evidence type="ECO:0000256" key="7">
    <source>
        <dbReference type="ARBA" id="ARBA00022792"/>
    </source>
</evidence>
<protein>
    <recommendedName>
        <fullName evidence="13">NADH dehydrogenase [ubiquinone] 1 alpha subcomplex subunit 5</fullName>
    </recommendedName>
</protein>
<comment type="function">
    <text evidence="1">Accessory subunit of the mitochondrial membrane respiratory chain NADH dehydrogenase (Complex I), that is believed not to be involved in catalysis. Complex I functions in the transfer of electrons from NADH to the respiratory chain. The immediate electron acceptor for the enzyme is believed to be ubiquinone.</text>
</comment>
<dbReference type="Pfam" id="PF04716">
    <property type="entry name" value="ETC_C1_NDUFA5"/>
    <property type="match status" value="1"/>
</dbReference>
<evidence type="ECO:0000256" key="1">
    <source>
        <dbReference type="ARBA" id="ARBA00003195"/>
    </source>
</evidence>
<evidence type="ECO:0000256" key="8">
    <source>
        <dbReference type="ARBA" id="ARBA00022982"/>
    </source>
</evidence>
<dbReference type="InterPro" id="IPR006806">
    <property type="entry name" value="NDUFA5"/>
</dbReference>
<name>A0A8S9Z0M0_9TREM</name>
<evidence type="ECO:0000256" key="2">
    <source>
        <dbReference type="ARBA" id="ARBA00004443"/>
    </source>
</evidence>
<keyword evidence="8" id="KW-0249">Electron transport</keyword>
<keyword evidence="10" id="KW-0472">Membrane</keyword>
<evidence type="ECO:0000256" key="10">
    <source>
        <dbReference type="ARBA" id="ARBA00023136"/>
    </source>
</evidence>
<comment type="similarity">
    <text evidence="3">Belongs to the complex I NDUFA5 subunit family.</text>
</comment>
<dbReference type="GO" id="GO:0022904">
    <property type="term" value="P:respiratory electron transport chain"/>
    <property type="evidence" value="ECO:0007669"/>
    <property type="project" value="InterPro"/>
</dbReference>
<comment type="caution">
    <text evidence="11">The sequence shown here is derived from an EMBL/GenBank/DDBJ whole genome shotgun (WGS) entry which is preliminary data.</text>
</comment>
<keyword evidence="12" id="KW-1185">Reference proteome</keyword>
<dbReference type="EMBL" id="JTDE01000744">
    <property type="protein sequence ID" value="KAF7260442.1"/>
    <property type="molecule type" value="Genomic_DNA"/>
</dbReference>
<gene>
    <name evidence="11" type="ORF">EG68_02223</name>
</gene>
<evidence type="ECO:0000313" key="11">
    <source>
        <dbReference type="EMBL" id="KAF7260442.1"/>
    </source>
</evidence>
<keyword evidence="6" id="KW-0679">Respiratory chain</keyword>
<accession>A0A8S9Z0M0</accession>
<comment type="subunit">
    <text evidence="4">Complex I is composed of 45 different subunits.</text>
</comment>
<evidence type="ECO:0000256" key="3">
    <source>
        <dbReference type="ARBA" id="ARBA00010261"/>
    </source>
</evidence>
<evidence type="ECO:0000256" key="4">
    <source>
        <dbReference type="ARBA" id="ARBA00011533"/>
    </source>
</evidence>
<dbReference type="PANTHER" id="PTHR12653:SF0">
    <property type="entry name" value="NADH DEHYDROGENASE [UBIQUINONE] 1 ALPHA SUBCOMPLEX SUBUNIT 5"/>
    <property type="match status" value="1"/>
</dbReference>
<comment type="subcellular location">
    <subcellularLocation>
        <location evidence="2">Mitochondrion inner membrane</location>
        <topology evidence="2">Peripheral membrane protein</topology>
        <orientation evidence="2">Matrix side</orientation>
    </subcellularLocation>
</comment>
<keyword evidence="7" id="KW-0999">Mitochondrion inner membrane</keyword>
<keyword evidence="5" id="KW-0813">Transport</keyword>
<dbReference type="Proteomes" id="UP000822476">
    <property type="component" value="Unassembled WGS sequence"/>
</dbReference>
<evidence type="ECO:0000256" key="9">
    <source>
        <dbReference type="ARBA" id="ARBA00023128"/>
    </source>
</evidence>
<evidence type="ECO:0000256" key="5">
    <source>
        <dbReference type="ARBA" id="ARBA00022448"/>
    </source>
</evidence>